<sequence length="234" mass="24082">MTFSGRPVLRPRLRRRTAIVLCTVLALTALAGTAEALVRHRIAGRVAAVAGERLGTTPDVGLGATPALWQVARGSLPDVELTANGVSARHMTGLAVDAHLRQVRRSGQGGTVGSSSVTVDIGATSLAATGGSGPDTEVVPDPAHGRLVVHVGRAGALTVPVTPVLAGRQIRLTPGRPEFAGTPLPDALAKRITAEVSRTVALTDLPLELAPRRLKVTDDGLRLTLSGGHAAFRA</sequence>
<dbReference type="Pfam" id="PF11209">
    <property type="entry name" value="LmeA"/>
    <property type="match status" value="1"/>
</dbReference>
<evidence type="ECO:0000313" key="1">
    <source>
        <dbReference type="EMBL" id="MBB5928730.1"/>
    </source>
</evidence>
<dbReference type="RefSeq" id="WP_184967559.1">
    <property type="nucleotide sequence ID" value="NZ_BAAAWF010000015.1"/>
</dbReference>
<protein>
    <recommendedName>
        <fullName evidence="3">DUF2993 domain-containing protein</fullName>
    </recommendedName>
</protein>
<evidence type="ECO:0000313" key="2">
    <source>
        <dbReference type="Proteomes" id="UP000585836"/>
    </source>
</evidence>
<dbReference type="EMBL" id="JACHJK010000007">
    <property type="protein sequence ID" value="MBB5928730.1"/>
    <property type="molecule type" value="Genomic_DNA"/>
</dbReference>
<gene>
    <name evidence="1" type="ORF">FHS34_004200</name>
</gene>
<keyword evidence="2" id="KW-1185">Reference proteome</keyword>
<evidence type="ECO:0008006" key="3">
    <source>
        <dbReference type="Google" id="ProtNLM"/>
    </source>
</evidence>
<accession>A0A7W9PVN4</accession>
<reference evidence="1 2" key="1">
    <citation type="submission" date="2020-08" db="EMBL/GenBank/DDBJ databases">
        <title>Genomic Encyclopedia of Type Strains, Phase III (KMG-III): the genomes of soil and plant-associated and newly described type strains.</title>
        <authorList>
            <person name="Whitman W."/>
        </authorList>
    </citation>
    <scope>NUCLEOTIDE SEQUENCE [LARGE SCALE GENOMIC DNA]</scope>
    <source>
        <strain evidence="1 2">CECT 3313</strain>
    </source>
</reference>
<dbReference type="Proteomes" id="UP000585836">
    <property type="component" value="Unassembled WGS sequence"/>
</dbReference>
<proteinExistence type="predicted"/>
<name>A0A7W9PVN4_9ACTN</name>
<organism evidence="1 2">
    <name type="scientific">Streptomyces echinatus</name>
    <dbReference type="NCBI Taxonomy" id="67293"/>
    <lineage>
        <taxon>Bacteria</taxon>
        <taxon>Bacillati</taxon>
        <taxon>Actinomycetota</taxon>
        <taxon>Actinomycetes</taxon>
        <taxon>Kitasatosporales</taxon>
        <taxon>Streptomycetaceae</taxon>
        <taxon>Streptomyces</taxon>
    </lineage>
</organism>
<dbReference type="AlphaFoldDB" id="A0A7W9PVN4"/>
<comment type="caution">
    <text evidence="1">The sequence shown here is derived from an EMBL/GenBank/DDBJ whole genome shotgun (WGS) entry which is preliminary data.</text>
</comment>
<dbReference type="InterPro" id="IPR021373">
    <property type="entry name" value="DUF2993"/>
</dbReference>